<dbReference type="GO" id="GO:0032259">
    <property type="term" value="P:methylation"/>
    <property type="evidence" value="ECO:0007669"/>
    <property type="project" value="UniProtKB-KW"/>
</dbReference>
<dbReference type="EMBL" id="OV121140">
    <property type="protein sequence ID" value="CAH0563462.1"/>
    <property type="molecule type" value="Genomic_DNA"/>
</dbReference>
<gene>
    <name evidence="6" type="ORF">MELIAE_LOCUS12277</name>
</gene>
<keyword evidence="3 4" id="KW-0949">S-adenosyl-L-methionine</keyword>
<dbReference type="SUPFAM" id="SSF53335">
    <property type="entry name" value="S-adenosyl-L-methionine-dependent methyltransferases"/>
    <property type="match status" value="1"/>
</dbReference>
<dbReference type="PANTHER" id="PTHR46098">
    <property type="entry name" value="TRNA (CYTOSINE(38)-C(5))-METHYLTRANSFERASE"/>
    <property type="match status" value="1"/>
</dbReference>
<evidence type="ECO:0000256" key="3">
    <source>
        <dbReference type="ARBA" id="ARBA00022691"/>
    </source>
</evidence>
<dbReference type="PROSITE" id="PS51679">
    <property type="entry name" value="SAM_MT_C5"/>
    <property type="match status" value="1"/>
</dbReference>
<dbReference type="Proteomes" id="UP001154078">
    <property type="component" value="Chromosome 9"/>
</dbReference>
<evidence type="ECO:0000313" key="7">
    <source>
        <dbReference type="Proteomes" id="UP001154078"/>
    </source>
</evidence>
<dbReference type="Gene3D" id="3.40.50.150">
    <property type="entry name" value="Vaccinia Virus protein VP39"/>
    <property type="match status" value="1"/>
</dbReference>
<evidence type="ECO:0000313" key="6">
    <source>
        <dbReference type="EMBL" id="CAH0563462.1"/>
    </source>
</evidence>
<dbReference type="PANTHER" id="PTHR46098:SF1">
    <property type="entry name" value="TRNA (CYTOSINE(38)-C(5))-METHYLTRANSFERASE"/>
    <property type="match status" value="1"/>
</dbReference>
<keyword evidence="2 4" id="KW-0808">Transferase</keyword>
<protein>
    <submittedName>
        <fullName evidence="6">Uncharacterized protein</fullName>
    </submittedName>
</protein>
<accession>A0A9P0FPP7</accession>
<dbReference type="OrthoDB" id="414133at2759"/>
<organism evidence="6 7">
    <name type="scientific">Brassicogethes aeneus</name>
    <name type="common">Rape pollen beetle</name>
    <name type="synonym">Meligethes aeneus</name>
    <dbReference type="NCBI Taxonomy" id="1431903"/>
    <lineage>
        <taxon>Eukaryota</taxon>
        <taxon>Metazoa</taxon>
        <taxon>Ecdysozoa</taxon>
        <taxon>Arthropoda</taxon>
        <taxon>Hexapoda</taxon>
        <taxon>Insecta</taxon>
        <taxon>Pterygota</taxon>
        <taxon>Neoptera</taxon>
        <taxon>Endopterygota</taxon>
        <taxon>Coleoptera</taxon>
        <taxon>Polyphaga</taxon>
        <taxon>Cucujiformia</taxon>
        <taxon>Nitidulidae</taxon>
        <taxon>Meligethinae</taxon>
        <taxon>Brassicogethes</taxon>
    </lineage>
</organism>
<dbReference type="GO" id="GO:0005634">
    <property type="term" value="C:nucleus"/>
    <property type="evidence" value="ECO:0007669"/>
    <property type="project" value="TreeGrafter"/>
</dbReference>
<dbReference type="Pfam" id="PF00145">
    <property type="entry name" value="DNA_methylase"/>
    <property type="match status" value="1"/>
</dbReference>
<dbReference type="GO" id="GO:0008168">
    <property type="term" value="F:methyltransferase activity"/>
    <property type="evidence" value="ECO:0007669"/>
    <property type="project" value="UniProtKB-KW"/>
</dbReference>
<dbReference type="InterPro" id="IPR050750">
    <property type="entry name" value="C5-MTase"/>
</dbReference>
<evidence type="ECO:0000256" key="1">
    <source>
        <dbReference type="ARBA" id="ARBA00022603"/>
    </source>
</evidence>
<proteinExistence type="inferred from homology"/>
<dbReference type="InterPro" id="IPR029063">
    <property type="entry name" value="SAM-dependent_MTases_sf"/>
</dbReference>
<evidence type="ECO:0000256" key="4">
    <source>
        <dbReference type="PROSITE-ProRule" id="PRU01016"/>
    </source>
</evidence>
<evidence type="ECO:0000256" key="5">
    <source>
        <dbReference type="RuleBase" id="RU000416"/>
    </source>
</evidence>
<sequence>MKMNVLELFSGIGGMHMALEESGVEGNVVASVEINPNANVIYRHNFPEINILNKNIEGLTGEFINKLDINTILMSPPCQPFTRNGLKNDVKDTRTNPFMHILNLLPELTKVGRILIENVKGFEKSEMRGILLDVLKKNDFIWQEFILTPTQIGVPNTRHRYYCLAKRRPLQFDFDVGDLMEILPNYNSKTELYPISEILEKTIKTEEYMLSEKVLVKRLKVLDICYSDSKRSCCFTKAYSKFLEGTGSVYTAKSQKEYKEVCDEISINKNDRDKISLMKSLELRFFSPKEISRLMSFPEKFSFPDDGVVKLRQKYMLLGNSINVKVVSELIKLLK</sequence>
<feature type="active site" evidence="4">
    <location>
        <position position="78"/>
    </location>
</feature>
<dbReference type="InterPro" id="IPR001525">
    <property type="entry name" value="C5_MeTfrase"/>
</dbReference>
<evidence type="ECO:0000256" key="2">
    <source>
        <dbReference type="ARBA" id="ARBA00022679"/>
    </source>
</evidence>
<dbReference type="AlphaFoldDB" id="A0A9P0FPP7"/>
<dbReference type="NCBIfam" id="TIGR00675">
    <property type="entry name" value="dcm"/>
    <property type="match status" value="1"/>
</dbReference>
<reference evidence="6" key="1">
    <citation type="submission" date="2021-12" db="EMBL/GenBank/DDBJ databases">
        <authorList>
            <person name="King R."/>
        </authorList>
    </citation>
    <scope>NUCLEOTIDE SEQUENCE</scope>
</reference>
<keyword evidence="1 4" id="KW-0489">Methyltransferase</keyword>
<comment type="similarity">
    <text evidence="4 5">Belongs to the class I-like SAM-binding methyltransferase superfamily. C5-methyltransferase family.</text>
</comment>
<dbReference type="PRINTS" id="PR00105">
    <property type="entry name" value="C5METTRFRASE"/>
</dbReference>
<keyword evidence="7" id="KW-1185">Reference proteome</keyword>
<dbReference type="Gene3D" id="3.90.120.10">
    <property type="entry name" value="DNA Methylase, subunit A, domain 2"/>
    <property type="match status" value="1"/>
</dbReference>
<name>A0A9P0FPP7_BRAAE</name>